<evidence type="ECO:0000313" key="1">
    <source>
        <dbReference type="EMBL" id="UTY33576.1"/>
    </source>
</evidence>
<organism evidence="1 2">
    <name type="scientific">Treponema putidum</name>
    <dbReference type="NCBI Taxonomy" id="221027"/>
    <lineage>
        <taxon>Bacteria</taxon>
        <taxon>Pseudomonadati</taxon>
        <taxon>Spirochaetota</taxon>
        <taxon>Spirochaetia</taxon>
        <taxon>Spirochaetales</taxon>
        <taxon>Treponemataceae</taxon>
        <taxon>Treponema</taxon>
    </lineage>
</organism>
<gene>
    <name evidence="1" type="ORF">E4N74_05760</name>
</gene>
<sequence>MNLFKHMLSIVIFFTCISSVFSLDIETSISSGNTHFNSSGSAGTMPDFGFKLILNENLGKNVNGTLSIQRDLGIGNSIWGRIAYTTDMINISIGPTLSVFNAGFDNKNVSTIFQPGLGTSLSFKLPIGFFTSLDTNFSIPVNTATTKNVYLQDGLFDIGWRFPNIIASIKISQKNKSIVEAAQETHISITDLGFYTLSYSKPSRIKIPVNIICRINHFQKTGSLNEKIANIILETGISHAISGDIEWFSNFGASVFSFSLTQKGSPIKKFFFSAEAGVRFIIQ</sequence>
<evidence type="ECO:0000313" key="2">
    <source>
        <dbReference type="Proteomes" id="UP001058682"/>
    </source>
</evidence>
<dbReference type="RefSeq" id="WP_255819237.1">
    <property type="nucleotide sequence ID" value="NZ_CP038804.1"/>
</dbReference>
<proteinExistence type="predicted"/>
<name>A0AAE9MTM2_9SPIR</name>
<protein>
    <submittedName>
        <fullName evidence="1">Uncharacterized protein</fullName>
    </submittedName>
</protein>
<dbReference type="Proteomes" id="UP001058682">
    <property type="component" value="Chromosome"/>
</dbReference>
<reference evidence="1" key="1">
    <citation type="submission" date="2019-04" db="EMBL/GenBank/DDBJ databases">
        <title>Whole genome sequencing of oral phylogroup 2 treponemes.</title>
        <authorList>
            <person name="Chan Y."/>
            <person name="Zeng H.H."/>
            <person name="Yu X.L."/>
            <person name="Leung W.K."/>
            <person name="Watt R.M."/>
        </authorList>
    </citation>
    <scope>NUCLEOTIDE SEQUENCE</scope>
    <source>
        <strain evidence="1">OMZ 835</strain>
    </source>
</reference>
<dbReference type="EMBL" id="CP038804">
    <property type="protein sequence ID" value="UTY33576.1"/>
    <property type="molecule type" value="Genomic_DNA"/>
</dbReference>
<dbReference type="AlphaFoldDB" id="A0AAE9MTM2"/>
<accession>A0AAE9MTM2</accession>